<comment type="subcellular location">
    <subcellularLocation>
        <location evidence="1">Cell membrane</location>
        <topology evidence="1">Peripheral membrane protein</topology>
    </subcellularLocation>
</comment>
<evidence type="ECO:0000313" key="11">
    <source>
        <dbReference type="EMBL" id="EEW37817.1"/>
    </source>
</evidence>
<evidence type="ECO:0000256" key="5">
    <source>
        <dbReference type="ARBA" id="ARBA00022741"/>
    </source>
</evidence>
<evidence type="ECO:0000313" key="12">
    <source>
        <dbReference type="Proteomes" id="UP000005926"/>
    </source>
</evidence>
<accession>C8NEW3</accession>
<gene>
    <name evidence="11" type="primary">fhuC</name>
    <name evidence="11" type="ORF">HMPREF0444_0458</name>
</gene>
<evidence type="ECO:0000256" key="8">
    <source>
        <dbReference type="ARBA" id="ARBA00023065"/>
    </source>
</evidence>
<evidence type="ECO:0000256" key="3">
    <source>
        <dbReference type="ARBA" id="ARBA00022475"/>
    </source>
</evidence>
<protein>
    <submittedName>
        <fullName evidence="11">ABC transporter, ATP-binding protein</fullName>
    </submittedName>
</protein>
<dbReference type="InterPro" id="IPR051535">
    <property type="entry name" value="Siderophore_ABC-ATPase"/>
</dbReference>
<dbReference type="SMART" id="SM00382">
    <property type="entry name" value="AAA"/>
    <property type="match status" value="1"/>
</dbReference>
<dbReference type="CDD" id="cd03214">
    <property type="entry name" value="ABC_Iron-Siderophores_B12_Hemin"/>
    <property type="match status" value="1"/>
</dbReference>
<dbReference type="EMBL" id="ACKZ01000011">
    <property type="protein sequence ID" value="EEW37817.1"/>
    <property type="molecule type" value="Genomic_DNA"/>
</dbReference>
<dbReference type="FunFam" id="3.40.50.300:FF:000134">
    <property type="entry name" value="Iron-enterobactin ABC transporter ATP-binding protein"/>
    <property type="match status" value="1"/>
</dbReference>
<keyword evidence="7" id="KW-0408">Iron</keyword>
<keyword evidence="6 11" id="KW-0067">ATP-binding</keyword>
<dbReference type="InterPro" id="IPR027417">
    <property type="entry name" value="P-loop_NTPase"/>
</dbReference>
<reference evidence="11 12" key="1">
    <citation type="submission" date="2009-08" db="EMBL/GenBank/DDBJ databases">
        <authorList>
            <person name="Muzny D."/>
            <person name="Qin X."/>
            <person name="Deng J."/>
            <person name="Jiang H."/>
            <person name="Liu Y."/>
            <person name="Qu J."/>
            <person name="Song X.-Z."/>
            <person name="Zhang L."/>
            <person name="Thornton R."/>
            <person name="Coyle M."/>
            <person name="Francisco L."/>
            <person name="Jackson L."/>
            <person name="Javaid M."/>
            <person name="Korchina V."/>
            <person name="Kovar C."/>
            <person name="Mata R."/>
            <person name="Mathew T."/>
            <person name="Ngo R."/>
            <person name="Nguyen L."/>
            <person name="Nguyen N."/>
            <person name="Okwuonu G."/>
            <person name="Ongeri F."/>
            <person name="Pham C."/>
            <person name="Simmons D."/>
            <person name="Wilczek-Boney K."/>
            <person name="Hale W."/>
            <person name="Jakkamsetti A."/>
            <person name="Pham P."/>
            <person name="Ruth R."/>
            <person name="San Lucas F."/>
            <person name="Warren J."/>
            <person name="Zhang J."/>
            <person name="Zhao Z."/>
            <person name="Zhou C."/>
            <person name="Zhu D."/>
            <person name="Lee S."/>
            <person name="Bess C."/>
            <person name="Blankenburg K."/>
            <person name="Forbes L."/>
            <person name="Fu Q."/>
            <person name="Gubbala S."/>
            <person name="Hirani K."/>
            <person name="Jayaseelan J.C."/>
            <person name="Lara F."/>
            <person name="Munidasa M."/>
            <person name="Palculict T."/>
            <person name="Patil S."/>
            <person name="Pu L.-L."/>
            <person name="Saada N."/>
            <person name="Tang L."/>
            <person name="Weissenberger G."/>
            <person name="Zhu Y."/>
            <person name="Hemphill L."/>
            <person name="Shang Y."/>
            <person name="Youmans B."/>
            <person name="Ayvaz T."/>
            <person name="Ross M."/>
            <person name="Santibanez J."/>
            <person name="Aqrawi P."/>
            <person name="Gross S."/>
            <person name="Joshi V."/>
            <person name="Fowler G."/>
            <person name="Nazareth L."/>
            <person name="Reid J."/>
            <person name="Worley K."/>
            <person name="Petrosino J."/>
            <person name="Highlander S."/>
            <person name="Gibbs R."/>
        </authorList>
    </citation>
    <scope>NUCLEOTIDE SEQUENCE [LARGE SCALE GENOMIC DNA]</scope>
    <source>
        <strain evidence="11 12">ATCC 49175</strain>
    </source>
</reference>
<dbReference type="GO" id="GO:0016887">
    <property type="term" value="F:ATP hydrolysis activity"/>
    <property type="evidence" value="ECO:0007669"/>
    <property type="project" value="InterPro"/>
</dbReference>
<dbReference type="SUPFAM" id="SSF52540">
    <property type="entry name" value="P-loop containing nucleoside triphosphate hydrolases"/>
    <property type="match status" value="1"/>
</dbReference>
<evidence type="ECO:0000259" key="10">
    <source>
        <dbReference type="PROSITE" id="PS50893"/>
    </source>
</evidence>
<keyword evidence="5" id="KW-0547">Nucleotide-binding</keyword>
<dbReference type="GO" id="GO:0006826">
    <property type="term" value="P:iron ion transport"/>
    <property type="evidence" value="ECO:0007669"/>
    <property type="project" value="UniProtKB-KW"/>
</dbReference>
<dbReference type="Pfam" id="PF00005">
    <property type="entry name" value="ABC_tran"/>
    <property type="match status" value="1"/>
</dbReference>
<dbReference type="InterPro" id="IPR003439">
    <property type="entry name" value="ABC_transporter-like_ATP-bd"/>
</dbReference>
<evidence type="ECO:0000256" key="9">
    <source>
        <dbReference type="ARBA" id="ARBA00023136"/>
    </source>
</evidence>
<keyword evidence="12" id="KW-1185">Reference proteome</keyword>
<evidence type="ECO:0000256" key="2">
    <source>
        <dbReference type="ARBA" id="ARBA00022448"/>
    </source>
</evidence>
<keyword evidence="9" id="KW-0472">Membrane</keyword>
<proteinExistence type="predicted"/>
<keyword evidence="8" id="KW-0406">Ion transport</keyword>
<dbReference type="AlphaFoldDB" id="C8NEW3"/>
<dbReference type="Gene3D" id="3.40.50.300">
    <property type="entry name" value="P-loop containing nucleotide triphosphate hydrolases"/>
    <property type="match status" value="1"/>
</dbReference>
<dbReference type="eggNOG" id="COG4604">
    <property type="taxonomic scope" value="Bacteria"/>
</dbReference>
<dbReference type="GO" id="GO:0005886">
    <property type="term" value="C:plasma membrane"/>
    <property type="evidence" value="ECO:0007669"/>
    <property type="project" value="UniProtKB-SubCell"/>
</dbReference>
<feature type="domain" description="ABC transporter" evidence="10">
    <location>
        <begin position="1"/>
        <end position="234"/>
    </location>
</feature>
<sequence>MQLKGVTKKYRHPVVDHVDLEVSKHRLTSFIGPNGAGKSTLLGMMSRLLPKDEGFIYINGQEVEAWNSTELAKELAVLKQNQQVHVSMTVEEFVRFGRFPYTKGKITKEDERIVEEALVNTNLTSFRTQDIRTLSGGQYQRALIAMVLAQDTEWILLDEPLNHLDLKQAYEVMNLLRFLVDEKEKSIVIVMHDLNMASNFSDDIGCFKNGKCIIHDTVDKVMIDDVLSALYEIPLEVVEMNGKKICIIKNGELE</sequence>
<evidence type="ECO:0000256" key="1">
    <source>
        <dbReference type="ARBA" id="ARBA00004202"/>
    </source>
</evidence>
<dbReference type="PANTHER" id="PTHR42771">
    <property type="entry name" value="IRON(3+)-HYDROXAMATE IMPORT ATP-BINDING PROTEIN FHUC"/>
    <property type="match status" value="1"/>
</dbReference>
<evidence type="ECO:0000256" key="6">
    <source>
        <dbReference type="ARBA" id="ARBA00022840"/>
    </source>
</evidence>
<keyword evidence="2" id="KW-0813">Transport</keyword>
<organism evidence="11 12">
    <name type="scientific">Granulicatella adiacens ATCC 49175</name>
    <dbReference type="NCBI Taxonomy" id="638301"/>
    <lineage>
        <taxon>Bacteria</taxon>
        <taxon>Bacillati</taxon>
        <taxon>Bacillota</taxon>
        <taxon>Bacilli</taxon>
        <taxon>Lactobacillales</taxon>
        <taxon>Carnobacteriaceae</taxon>
        <taxon>Granulicatella</taxon>
    </lineage>
</organism>
<dbReference type="InterPro" id="IPR003593">
    <property type="entry name" value="AAA+_ATPase"/>
</dbReference>
<keyword evidence="3" id="KW-1003">Cell membrane</keyword>
<comment type="caution">
    <text evidence="11">The sequence shown here is derived from an EMBL/GenBank/DDBJ whole genome shotgun (WGS) entry which is preliminary data.</text>
</comment>
<name>C8NEW3_9LACT</name>
<dbReference type="PROSITE" id="PS50893">
    <property type="entry name" value="ABC_TRANSPORTER_2"/>
    <property type="match status" value="1"/>
</dbReference>
<evidence type="ECO:0000256" key="7">
    <source>
        <dbReference type="ARBA" id="ARBA00023004"/>
    </source>
</evidence>
<keyword evidence="4" id="KW-0410">Iron transport</keyword>
<dbReference type="HOGENOM" id="CLU_000604_1_11_9"/>
<evidence type="ECO:0000256" key="4">
    <source>
        <dbReference type="ARBA" id="ARBA00022496"/>
    </source>
</evidence>
<dbReference type="Proteomes" id="UP000005926">
    <property type="component" value="Unassembled WGS sequence"/>
</dbReference>
<dbReference type="GO" id="GO:0005524">
    <property type="term" value="F:ATP binding"/>
    <property type="evidence" value="ECO:0007669"/>
    <property type="project" value="UniProtKB-KW"/>
</dbReference>
<dbReference type="STRING" id="638301.HMPREF0444_0458"/>
<dbReference type="PANTHER" id="PTHR42771:SF3">
    <property type="entry name" value="PETROBACTIN IMPORT ATP-BINDING PROTEIN YCLP"/>
    <property type="match status" value="1"/>
</dbReference>